<dbReference type="AlphaFoldDB" id="U5ERV2"/>
<protein>
    <submittedName>
        <fullName evidence="2">Putative salivary secreted peptide</fullName>
    </submittedName>
</protein>
<sequence>MAKLGLLFVVVFIMVQLALAARITRDTPETSSSQTSIDQTLDSIKKGFQDTFTKENLDGFLKSLSEFGEKVKDAGENFVGKISEKAGELAKKD</sequence>
<evidence type="ECO:0000256" key="1">
    <source>
        <dbReference type="SAM" id="SignalP"/>
    </source>
</evidence>
<accession>U5ERV2</accession>
<reference evidence="2" key="1">
    <citation type="journal article" date="2014" name="Insect Biochem. Mol. Biol.">
        <title>An insight into the sialome of the frog biting fly, Corethrella appendiculata.</title>
        <authorList>
            <person name="Ribeiro J.M.C."/>
            <person name="Chagas A.C."/>
            <person name="Pham V.M."/>
            <person name="Lounibos L.P."/>
            <person name="Calvo E."/>
        </authorList>
    </citation>
    <scope>NUCLEOTIDE SEQUENCE</scope>
    <source>
        <tissue evidence="2">Salivary glands</tissue>
    </source>
</reference>
<feature type="signal peptide" evidence="1">
    <location>
        <begin position="1"/>
        <end position="20"/>
    </location>
</feature>
<organism evidence="2">
    <name type="scientific">Corethrella appendiculata</name>
    <dbReference type="NCBI Taxonomy" id="1370023"/>
    <lineage>
        <taxon>Eukaryota</taxon>
        <taxon>Metazoa</taxon>
        <taxon>Ecdysozoa</taxon>
        <taxon>Arthropoda</taxon>
        <taxon>Hexapoda</taxon>
        <taxon>Insecta</taxon>
        <taxon>Pterygota</taxon>
        <taxon>Neoptera</taxon>
        <taxon>Endopterygota</taxon>
        <taxon>Diptera</taxon>
        <taxon>Nematocera</taxon>
        <taxon>Culicoidea</taxon>
        <taxon>Chaoboridae</taxon>
        <taxon>Corethrella</taxon>
    </lineage>
</organism>
<name>U5ERV2_9DIPT</name>
<dbReference type="EMBL" id="GANO01002664">
    <property type="protein sequence ID" value="JAB57207.1"/>
    <property type="molecule type" value="mRNA"/>
</dbReference>
<evidence type="ECO:0000313" key="2">
    <source>
        <dbReference type="EMBL" id="JAB57207.1"/>
    </source>
</evidence>
<keyword evidence="1" id="KW-0732">Signal</keyword>
<proteinExistence type="evidence at transcript level"/>
<feature type="chain" id="PRO_5004660127" evidence="1">
    <location>
        <begin position="21"/>
        <end position="93"/>
    </location>
</feature>